<feature type="compositionally biased region" description="Acidic residues" evidence="2">
    <location>
        <begin position="1126"/>
        <end position="1142"/>
    </location>
</feature>
<dbReference type="EMBL" id="NHTK01005492">
    <property type="protein sequence ID" value="PPQ77570.1"/>
    <property type="molecule type" value="Genomic_DNA"/>
</dbReference>
<feature type="compositionally biased region" description="Basic and acidic residues" evidence="2">
    <location>
        <begin position="1105"/>
        <end position="1125"/>
    </location>
</feature>
<dbReference type="Gene3D" id="3.60.10.10">
    <property type="entry name" value="Endonuclease/exonuclease/phosphatase"/>
    <property type="match status" value="1"/>
</dbReference>
<protein>
    <recommendedName>
        <fullName evidence="7">RNase H type-1 domain-containing protein</fullName>
    </recommendedName>
</protein>
<feature type="region of interest" description="Disordered" evidence="2">
    <location>
        <begin position="1105"/>
        <end position="1166"/>
    </location>
</feature>
<dbReference type="AlphaFoldDB" id="A0A409WGK1"/>
<dbReference type="PANTHER" id="PTHR33481">
    <property type="entry name" value="REVERSE TRANSCRIPTASE"/>
    <property type="match status" value="1"/>
</dbReference>
<dbReference type="InterPro" id="IPR036397">
    <property type="entry name" value="RNaseH_sf"/>
</dbReference>
<dbReference type="SUPFAM" id="SSF56219">
    <property type="entry name" value="DNase I-like"/>
    <property type="match status" value="1"/>
</dbReference>
<dbReference type="InterPro" id="IPR012337">
    <property type="entry name" value="RNaseH-like_sf"/>
</dbReference>
<feature type="non-terminal residue" evidence="5">
    <location>
        <position position="1191"/>
    </location>
</feature>
<evidence type="ECO:0000256" key="1">
    <source>
        <dbReference type="SAM" id="Coils"/>
    </source>
</evidence>
<evidence type="ECO:0008006" key="7">
    <source>
        <dbReference type="Google" id="ProtNLM"/>
    </source>
</evidence>
<feature type="coiled-coil region" evidence="1">
    <location>
        <begin position="335"/>
        <end position="362"/>
    </location>
</feature>
<dbReference type="CDD" id="cd09276">
    <property type="entry name" value="Rnase_HI_RT_non_LTR"/>
    <property type="match status" value="1"/>
</dbReference>
<dbReference type="InterPro" id="IPR000477">
    <property type="entry name" value="RT_dom"/>
</dbReference>
<dbReference type="PROSITE" id="PS50879">
    <property type="entry name" value="RNASE_H_1"/>
    <property type="match status" value="1"/>
</dbReference>
<dbReference type="STRING" id="181874.A0A409WGK1"/>
<comment type="caution">
    <text evidence="5">The sequence shown here is derived from an EMBL/GenBank/DDBJ whole genome shotgun (WGS) entry which is preliminary data.</text>
</comment>
<dbReference type="PANTHER" id="PTHR33481:SF1">
    <property type="entry name" value="ENDONUCLEASE_EXONUCLEASE_PHOSPHATASE DOMAIN-CONTAINING PROTEIN-RELATED"/>
    <property type="match status" value="1"/>
</dbReference>
<organism evidence="5 6">
    <name type="scientific">Panaeolus cyanescens</name>
    <dbReference type="NCBI Taxonomy" id="181874"/>
    <lineage>
        <taxon>Eukaryota</taxon>
        <taxon>Fungi</taxon>
        <taxon>Dikarya</taxon>
        <taxon>Basidiomycota</taxon>
        <taxon>Agaricomycotina</taxon>
        <taxon>Agaricomycetes</taxon>
        <taxon>Agaricomycetidae</taxon>
        <taxon>Agaricales</taxon>
        <taxon>Agaricineae</taxon>
        <taxon>Galeropsidaceae</taxon>
        <taxon>Panaeolus</taxon>
    </lineage>
</organism>
<dbReference type="InParanoid" id="A0A409WGK1"/>
<dbReference type="InterPro" id="IPR005135">
    <property type="entry name" value="Endo/exonuclease/phosphatase"/>
</dbReference>
<proteinExistence type="predicted"/>
<feature type="domain" description="RNase H type-1" evidence="4">
    <location>
        <begin position="980"/>
        <end position="1119"/>
    </location>
</feature>
<keyword evidence="1" id="KW-0175">Coiled coil</keyword>
<evidence type="ECO:0000313" key="6">
    <source>
        <dbReference type="Proteomes" id="UP000284842"/>
    </source>
</evidence>
<dbReference type="SUPFAM" id="SSF53098">
    <property type="entry name" value="Ribonuclease H-like"/>
    <property type="match status" value="1"/>
</dbReference>
<dbReference type="Pfam" id="PF00075">
    <property type="entry name" value="RNase_H"/>
    <property type="match status" value="1"/>
</dbReference>
<dbReference type="Gene3D" id="3.30.420.10">
    <property type="entry name" value="Ribonuclease H-like superfamily/Ribonuclease H"/>
    <property type="match status" value="1"/>
</dbReference>
<accession>A0A409WGK1</accession>
<dbReference type="GO" id="GO:0004523">
    <property type="term" value="F:RNA-DNA hybrid ribonuclease activity"/>
    <property type="evidence" value="ECO:0007669"/>
    <property type="project" value="InterPro"/>
</dbReference>
<feature type="domain" description="Reverse transcriptase" evidence="3">
    <location>
        <begin position="494"/>
        <end position="779"/>
    </location>
</feature>
<name>A0A409WGK1_9AGAR</name>
<dbReference type="GO" id="GO:0003676">
    <property type="term" value="F:nucleic acid binding"/>
    <property type="evidence" value="ECO:0007669"/>
    <property type="project" value="InterPro"/>
</dbReference>
<feature type="compositionally biased region" description="Basic and acidic residues" evidence="2">
    <location>
        <begin position="1157"/>
        <end position="1166"/>
    </location>
</feature>
<evidence type="ECO:0000256" key="2">
    <source>
        <dbReference type="SAM" id="MobiDB-lite"/>
    </source>
</evidence>
<dbReference type="InterPro" id="IPR036691">
    <property type="entry name" value="Endo/exonu/phosph_ase_sf"/>
</dbReference>
<evidence type="ECO:0000259" key="4">
    <source>
        <dbReference type="PROSITE" id="PS50879"/>
    </source>
</evidence>
<dbReference type="InterPro" id="IPR002156">
    <property type="entry name" value="RNaseH_domain"/>
</dbReference>
<gene>
    <name evidence="5" type="ORF">CVT24_005191</name>
</gene>
<dbReference type="OrthoDB" id="412006at2759"/>
<dbReference type="PROSITE" id="PS50878">
    <property type="entry name" value="RT_POL"/>
    <property type="match status" value="1"/>
</dbReference>
<dbReference type="Pfam" id="PF14529">
    <property type="entry name" value="Exo_endo_phos_2"/>
    <property type="match status" value="1"/>
</dbReference>
<keyword evidence="6" id="KW-1185">Reference proteome</keyword>
<dbReference type="Pfam" id="PF00078">
    <property type="entry name" value="RVT_1"/>
    <property type="match status" value="1"/>
</dbReference>
<sequence>MLHKVDPKEYDVVLMQEPHIDHLGNTRANAGWRVVYPTGHRDNPKLTRAVTLISSKIDTNDWTPETLVSQDVVLTRLKASDRIINIYNIYNDCKHDNSMRVVTADVWERRAGDGGVEIEGGVEGERREEEWIWAGDFNRHHPMWDADTNQHLFTRANLRAAQKLINSLLAFDLRMILPKGVPTLEALATKNKTRVDNVFCSKELEDRIIRCKVREADRVGKTDHFPISTEIDLMTSTKDEQPTHNFRLTDWEAFREELKRRLKDIPGPREFRRGELEACIQARIALEAVIGDTIGKVVPKSKAVPWKKRWWTRDLGELQKETRRMGRKLTRARKKGRNEERIAKLERRFKKARNRYTQAIKDEKRRHWEEWLEELDDKEVWIAGKMVGSGGSDGGKTRVPTLRKEEGREAVTNEEKGKVFFEAFFPKRTAPPARGTDARRKEKWKYTPTTNEEIDEVIRSLKPYKKSRRDTAPNCVFVKARDLVVPYLGPIFRATNTLAFYPADWKVTETPILRKPGRGDYTVPGAYRPIVLAHGMARILNMCKTRSLTENAERHGLLPENHFGGRAGRTTMDSVQLLVKTVMDAWRKRDVASALFLDVKGAFPSVAIDVLLEDMERKGVPKGHVEWVRRRNEGRRTKLIFDDFTTEEFEVDDGLDQGDAQSLILYLIYNADLPAMTNKKDKVTVLAFVDDVGILATGNNFNETHRRITKTMDERTGVRSWARSHNCSFGMEKFQLVDFSRKKTIDDDGLKIDLPRPELKLRGLTIKPSRQAKFLGLILDQELRWKEQNTRVITKAAYWTAQLQRLAKHKAGVNHKNLRRLFISTALPRITYGIEVFDPPRRGRARTFRSALEKKLDSVIGRIAVTIVGGLRTSPRDVAMAHANLDPAKTVIERVYARAAVRLATLPKTHPLYPHVSRVSKRGVKRYPSPLHLLMRHFDIPVTAIEKIKPHEKLVWDSNRVRVEDAMERGEAIEREENRRGQRQDLYTDGSMTEGGVAGAAVWMKWGREQSRRAARIGDQEENTVYEAELMGLVLGMEMAIEKKFKGAINIGLDNQAVLATIRSRRPRFAQQIWKRFEKLVKLYLKRDRENTVLLRWVPGHEGVEGNERADEAAKEATEDRRGRGEDDEEETTASGDDEEEVPVSKAATRQRLMKSITERRKDEWKRSKRYEKITKFDPTLPSRNFSKLTN</sequence>
<evidence type="ECO:0000259" key="3">
    <source>
        <dbReference type="PROSITE" id="PS50878"/>
    </source>
</evidence>
<dbReference type="Proteomes" id="UP000284842">
    <property type="component" value="Unassembled WGS sequence"/>
</dbReference>
<reference evidence="5 6" key="1">
    <citation type="journal article" date="2018" name="Evol. Lett.">
        <title>Horizontal gene cluster transfer increased hallucinogenic mushroom diversity.</title>
        <authorList>
            <person name="Reynolds H.T."/>
            <person name="Vijayakumar V."/>
            <person name="Gluck-Thaler E."/>
            <person name="Korotkin H.B."/>
            <person name="Matheny P.B."/>
            <person name="Slot J.C."/>
        </authorList>
    </citation>
    <scope>NUCLEOTIDE SEQUENCE [LARGE SCALE GENOMIC DNA]</scope>
    <source>
        <strain evidence="5 6">2629</strain>
    </source>
</reference>
<evidence type="ECO:0000313" key="5">
    <source>
        <dbReference type="EMBL" id="PPQ77570.1"/>
    </source>
</evidence>